<dbReference type="Proteomes" id="UP000025227">
    <property type="component" value="Unplaced"/>
</dbReference>
<evidence type="ECO:0000313" key="2">
    <source>
        <dbReference type="Proteomes" id="UP000025227"/>
    </source>
</evidence>
<sequence>MTQKCSVLSMAKSIWLRATRQSGWCRCIICRDKMLDSPDPLHFSEDARKFQKRLRKKSKAVKKGTYFTNKNELHRLQNGRAFKEPTWKTEKPESNDAKSHSAPPVSSIPKTTCNRDAGADVTTTPTTKTSNLSSRLDSIKAEKSVRFSDPLHQVNSTDSSDTDETSSTVVDEKKLDSSPSTGEDSVVEFIDCTKNQITSGIYDKRRSGGGRRILSSLQTILENSSSSTLDSSILKDNPNDELWKDDELDLYRMRSFQNLSLLAPPFYHDSESMDSYGTITSQELLEAFEKGTEDDMSTPLYCPKNNRHASEDGNYTYTDLVYVSTPQKI</sequence>
<protein>
    <submittedName>
        <fullName evidence="3">LIM zinc-binding domain-containing protein</fullName>
    </submittedName>
</protein>
<feature type="region of interest" description="Disordered" evidence="1">
    <location>
        <begin position="69"/>
        <end position="183"/>
    </location>
</feature>
<evidence type="ECO:0000256" key="1">
    <source>
        <dbReference type="SAM" id="MobiDB-lite"/>
    </source>
</evidence>
<feature type="compositionally biased region" description="Basic and acidic residues" evidence="1">
    <location>
        <begin position="137"/>
        <end position="146"/>
    </location>
</feature>
<organism evidence="2 3">
    <name type="scientific">Haemonchus contortus</name>
    <name type="common">Barber pole worm</name>
    <dbReference type="NCBI Taxonomy" id="6289"/>
    <lineage>
        <taxon>Eukaryota</taxon>
        <taxon>Metazoa</taxon>
        <taxon>Ecdysozoa</taxon>
        <taxon>Nematoda</taxon>
        <taxon>Chromadorea</taxon>
        <taxon>Rhabditida</taxon>
        <taxon>Rhabditina</taxon>
        <taxon>Rhabditomorpha</taxon>
        <taxon>Strongyloidea</taxon>
        <taxon>Trichostrongylidae</taxon>
        <taxon>Haemonchus</taxon>
    </lineage>
</organism>
<reference evidence="3" key="1">
    <citation type="submission" date="2020-12" db="UniProtKB">
        <authorList>
            <consortium name="WormBaseParasite"/>
        </authorList>
    </citation>
    <scope>IDENTIFICATION</scope>
    <source>
        <strain evidence="3">MHco3</strain>
    </source>
</reference>
<evidence type="ECO:0000313" key="3">
    <source>
        <dbReference type="WBParaSite" id="HCON_00028027-00001"/>
    </source>
</evidence>
<proteinExistence type="predicted"/>
<feature type="compositionally biased region" description="Basic and acidic residues" evidence="1">
    <location>
        <begin position="71"/>
        <end position="99"/>
    </location>
</feature>
<accession>A0A7I4XYF2</accession>
<dbReference type="OMA" id="MAKSIWL"/>
<dbReference type="AlphaFoldDB" id="A0A7I4XYF2"/>
<name>A0A7I4XYF2_HAECO</name>
<keyword evidence="2" id="KW-1185">Reference proteome</keyword>
<dbReference type="WBParaSite" id="HCON_00028027-00001">
    <property type="protein sequence ID" value="HCON_00028027-00001"/>
    <property type="gene ID" value="HCON_00028027"/>
</dbReference>
<dbReference type="OrthoDB" id="5830558at2759"/>